<evidence type="ECO:0000256" key="8">
    <source>
        <dbReference type="SAM" id="Phobius"/>
    </source>
</evidence>
<dbReference type="PANTHER" id="PTHR23504:SF15">
    <property type="entry name" value="MAJOR FACILITATOR SUPERFAMILY (MFS) PROFILE DOMAIN-CONTAINING PROTEIN"/>
    <property type="match status" value="1"/>
</dbReference>
<evidence type="ECO:0000256" key="6">
    <source>
        <dbReference type="ARBA" id="ARBA00022989"/>
    </source>
</evidence>
<evidence type="ECO:0000259" key="9">
    <source>
        <dbReference type="PROSITE" id="PS50850"/>
    </source>
</evidence>
<dbReference type="InterPro" id="IPR020846">
    <property type="entry name" value="MFS_dom"/>
</dbReference>
<feature type="transmembrane region" description="Helical" evidence="8">
    <location>
        <begin position="361"/>
        <end position="380"/>
    </location>
</feature>
<evidence type="ECO:0000256" key="5">
    <source>
        <dbReference type="ARBA" id="ARBA00022692"/>
    </source>
</evidence>
<comment type="subcellular location">
    <subcellularLocation>
        <location evidence="2">Membrane</location>
        <topology evidence="2">Multi-pass membrane protein</topology>
    </subcellularLocation>
</comment>
<feature type="transmembrane region" description="Helical" evidence="8">
    <location>
        <begin position="147"/>
        <end position="170"/>
    </location>
</feature>
<proteinExistence type="inferred from homology"/>
<dbReference type="GO" id="GO:0016020">
    <property type="term" value="C:membrane"/>
    <property type="evidence" value="ECO:0007669"/>
    <property type="project" value="UniProtKB-SubCell"/>
</dbReference>
<name>A0A1M6IR47_9BRAD</name>
<keyword evidence="4" id="KW-0813">Transport</keyword>
<feature type="transmembrane region" description="Helical" evidence="8">
    <location>
        <begin position="227"/>
        <end position="252"/>
    </location>
</feature>
<keyword evidence="6 8" id="KW-1133">Transmembrane helix</keyword>
<feature type="transmembrane region" description="Helical" evidence="8">
    <location>
        <begin position="176"/>
        <end position="196"/>
    </location>
</feature>
<dbReference type="InterPro" id="IPR001958">
    <property type="entry name" value="Tet-R_TetA/multi-R_MdtG-like"/>
</dbReference>
<feature type="transmembrane region" description="Helical" evidence="8">
    <location>
        <begin position="392"/>
        <end position="411"/>
    </location>
</feature>
<accession>A0A1M6IR47</accession>
<dbReference type="Gene3D" id="1.20.1250.20">
    <property type="entry name" value="MFS general substrate transporter like domains"/>
    <property type="match status" value="1"/>
</dbReference>
<dbReference type="PROSITE" id="PS00216">
    <property type="entry name" value="SUGAR_TRANSPORT_1"/>
    <property type="match status" value="1"/>
</dbReference>
<feature type="transmembrane region" description="Helical" evidence="8">
    <location>
        <begin position="319"/>
        <end position="340"/>
    </location>
</feature>
<sequence>MSEIAPESIVEAPPVGGAAVAFIFVTILLDTLALGLIIPILPKLVESFVNNDTASAARIFGLFGTAWALMQFFFSPILGGLSDRFGRRPVVLLSNFGLALDYVLMALAPSLSWLFIGRVISGITSASISTSFAYIADITAPEKRAAVFGKVGAAFGAGFILGPALGGLLGGMDPRLPFWVAAGLSFANTLYGLLILPESLPRDRRARFRWKSANPLGALHLLRADGVLAGLSIANFFAQLAHVVLPSVFVLYATYRYGWDAKTVGLTLAMVGICAMAVQGLGIGPIVARFGERRALLFGLGCGAIGFLIFGTAPTGPLFWLGIPVMAFWGVSGAAIQALMTQLVKPDQQGQLQGATTSVQSVSQLVGPFLFTLTFAYFIGPQAPEKLPGAPFLLASALLLLALVIAMRTLWGIKGNPSS</sequence>
<evidence type="ECO:0000256" key="3">
    <source>
        <dbReference type="ARBA" id="ARBA00007520"/>
    </source>
</evidence>
<gene>
    <name evidence="10" type="ORF">SAMN05444159_0439</name>
</gene>
<feature type="transmembrane region" description="Helical" evidence="8">
    <location>
        <begin position="58"/>
        <end position="78"/>
    </location>
</feature>
<feature type="domain" description="Major facilitator superfamily (MFS) profile" evidence="9">
    <location>
        <begin position="19"/>
        <end position="414"/>
    </location>
</feature>
<dbReference type="AlphaFoldDB" id="A0A1M6IR47"/>
<organism evidence="10 11">
    <name type="scientific">Bradyrhizobium lablabi</name>
    <dbReference type="NCBI Taxonomy" id="722472"/>
    <lineage>
        <taxon>Bacteria</taxon>
        <taxon>Pseudomonadati</taxon>
        <taxon>Pseudomonadota</taxon>
        <taxon>Alphaproteobacteria</taxon>
        <taxon>Hyphomicrobiales</taxon>
        <taxon>Nitrobacteraceae</taxon>
        <taxon>Bradyrhizobium</taxon>
    </lineage>
</organism>
<dbReference type="EMBL" id="LT670844">
    <property type="protein sequence ID" value="SHJ36941.1"/>
    <property type="molecule type" value="Genomic_DNA"/>
</dbReference>
<evidence type="ECO:0000256" key="1">
    <source>
        <dbReference type="ARBA" id="ARBA00003279"/>
    </source>
</evidence>
<dbReference type="InterPro" id="IPR011701">
    <property type="entry name" value="MFS"/>
</dbReference>
<reference evidence="10 11" key="1">
    <citation type="submission" date="2016-11" db="EMBL/GenBank/DDBJ databases">
        <authorList>
            <person name="Jaros S."/>
            <person name="Januszkiewicz K."/>
            <person name="Wedrychowicz H."/>
        </authorList>
    </citation>
    <scope>NUCLEOTIDE SEQUENCE [LARGE SCALE GENOMIC DNA]</scope>
    <source>
        <strain evidence="10 11">GAS499</strain>
    </source>
</reference>
<dbReference type="InterPro" id="IPR036259">
    <property type="entry name" value="MFS_trans_sf"/>
</dbReference>
<protein>
    <submittedName>
        <fullName evidence="10">MFS transporter, DHA1 family, tetracycline resistance protein</fullName>
    </submittedName>
</protein>
<dbReference type="Pfam" id="PF07690">
    <property type="entry name" value="MFS_1"/>
    <property type="match status" value="1"/>
</dbReference>
<dbReference type="OrthoDB" id="9764259at2"/>
<comment type="function">
    <text evidence="1">Resistance to tetracycline by an active tetracycline efflux. This is an energy-dependent process that decreases the accumulation of the antibiotic in whole cells. This protein functions as a metal-tetracycline/H(+) antiporter.</text>
</comment>
<evidence type="ECO:0000256" key="7">
    <source>
        <dbReference type="ARBA" id="ARBA00023136"/>
    </source>
</evidence>
<evidence type="ECO:0000313" key="10">
    <source>
        <dbReference type="EMBL" id="SHJ36941.1"/>
    </source>
</evidence>
<feature type="transmembrane region" description="Helical" evidence="8">
    <location>
        <begin position="12"/>
        <end position="38"/>
    </location>
</feature>
<feature type="transmembrane region" description="Helical" evidence="8">
    <location>
        <begin position="90"/>
        <end position="109"/>
    </location>
</feature>
<dbReference type="Proteomes" id="UP000189935">
    <property type="component" value="Chromosome I"/>
</dbReference>
<keyword evidence="7 8" id="KW-0472">Membrane</keyword>
<keyword evidence="5 8" id="KW-0812">Transmembrane</keyword>
<feature type="transmembrane region" description="Helical" evidence="8">
    <location>
        <begin position="264"/>
        <end position="288"/>
    </location>
</feature>
<dbReference type="SUPFAM" id="SSF103473">
    <property type="entry name" value="MFS general substrate transporter"/>
    <property type="match status" value="1"/>
</dbReference>
<dbReference type="PANTHER" id="PTHR23504">
    <property type="entry name" value="MAJOR FACILITATOR SUPERFAMILY DOMAIN-CONTAINING PROTEIN 10"/>
    <property type="match status" value="1"/>
</dbReference>
<evidence type="ECO:0000313" key="11">
    <source>
        <dbReference type="Proteomes" id="UP000189935"/>
    </source>
</evidence>
<dbReference type="InterPro" id="IPR005829">
    <property type="entry name" value="Sugar_transporter_CS"/>
</dbReference>
<dbReference type="GO" id="GO:0022857">
    <property type="term" value="F:transmembrane transporter activity"/>
    <property type="evidence" value="ECO:0007669"/>
    <property type="project" value="InterPro"/>
</dbReference>
<comment type="similarity">
    <text evidence="3">Belongs to the major facilitator superfamily. TCR/Tet family.</text>
</comment>
<dbReference type="CDD" id="cd17388">
    <property type="entry name" value="MFS_TetA"/>
    <property type="match status" value="1"/>
</dbReference>
<feature type="transmembrane region" description="Helical" evidence="8">
    <location>
        <begin position="295"/>
        <end position="313"/>
    </location>
</feature>
<dbReference type="PRINTS" id="PR01035">
    <property type="entry name" value="TCRTETA"/>
</dbReference>
<feature type="transmembrane region" description="Helical" evidence="8">
    <location>
        <begin position="115"/>
        <end position="135"/>
    </location>
</feature>
<dbReference type="PROSITE" id="PS50850">
    <property type="entry name" value="MFS"/>
    <property type="match status" value="1"/>
</dbReference>
<evidence type="ECO:0000256" key="2">
    <source>
        <dbReference type="ARBA" id="ARBA00004141"/>
    </source>
</evidence>
<dbReference type="RefSeq" id="WP_079536473.1">
    <property type="nucleotide sequence ID" value="NZ_LT670844.1"/>
</dbReference>
<evidence type="ECO:0000256" key="4">
    <source>
        <dbReference type="ARBA" id="ARBA00022448"/>
    </source>
</evidence>